<dbReference type="Proteomes" id="UP001219525">
    <property type="component" value="Unassembled WGS sequence"/>
</dbReference>
<organism evidence="1 2">
    <name type="scientific">Mycena pura</name>
    <dbReference type="NCBI Taxonomy" id="153505"/>
    <lineage>
        <taxon>Eukaryota</taxon>
        <taxon>Fungi</taxon>
        <taxon>Dikarya</taxon>
        <taxon>Basidiomycota</taxon>
        <taxon>Agaricomycotina</taxon>
        <taxon>Agaricomycetes</taxon>
        <taxon>Agaricomycetidae</taxon>
        <taxon>Agaricales</taxon>
        <taxon>Marasmiineae</taxon>
        <taxon>Mycenaceae</taxon>
        <taxon>Mycena</taxon>
    </lineage>
</organism>
<protein>
    <submittedName>
        <fullName evidence="1">Uncharacterized protein</fullName>
    </submittedName>
</protein>
<dbReference type="EMBL" id="JARJCW010000026">
    <property type="protein sequence ID" value="KAJ7211401.1"/>
    <property type="molecule type" value="Genomic_DNA"/>
</dbReference>
<proteinExistence type="predicted"/>
<sequence length="172" mass="19195">MPQLGAPTSLPQLRLLGCINYIILLRRRARAGAPSARRRRRPCPLHATVAARTLCPRPLHLSVHCRLSVRRRPLNLHWHVTAALCTRGPALSARHPRRVQCACHPRRVHAPSARCARPLHAIPAVCTPPPPSVRRTRALHAGAYLRVRAFTLPVWDTPVMAGAAREWQNVLT</sequence>
<comment type="caution">
    <text evidence="1">The sequence shown here is derived from an EMBL/GenBank/DDBJ whole genome shotgun (WGS) entry which is preliminary data.</text>
</comment>
<name>A0AAD6VJ38_9AGAR</name>
<reference evidence="1" key="1">
    <citation type="submission" date="2023-03" db="EMBL/GenBank/DDBJ databases">
        <title>Massive genome expansion in bonnet fungi (Mycena s.s.) driven by repeated elements and novel gene families across ecological guilds.</title>
        <authorList>
            <consortium name="Lawrence Berkeley National Laboratory"/>
            <person name="Harder C.B."/>
            <person name="Miyauchi S."/>
            <person name="Viragh M."/>
            <person name="Kuo A."/>
            <person name="Thoen E."/>
            <person name="Andreopoulos B."/>
            <person name="Lu D."/>
            <person name="Skrede I."/>
            <person name="Drula E."/>
            <person name="Henrissat B."/>
            <person name="Morin E."/>
            <person name="Kohler A."/>
            <person name="Barry K."/>
            <person name="LaButti K."/>
            <person name="Morin E."/>
            <person name="Salamov A."/>
            <person name="Lipzen A."/>
            <person name="Mereny Z."/>
            <person name="Hegedus B."/>
            <person name="Baldrian P."/>
            <person name="Stursova M."/>
            <person name="Weitz H."/>
            <person name="Taylor A."/>
            <person name="Grigoriev I.V."/>
            <person name="Nagy L.G."/>
            <person name="Martin F."/>
            <person name="Kauserud H."/>
        </authorList>
    </citation>
    <scope>NUCLEOTIDE SEQUENCE</scope>
    <source>
        <strain evidence="1">9144</strain>
    </source>
</reference>
<accession>A0AAD6VJ38</accession>
<evidence type="ECO:0000313" key="2">
    <source>
        <dbReference type="Proteomes" id="UP001219525"/>
    </source>
</evidence>
<evidence type="ECO:0000313" key="1">
    <source>
        <dbReference type="EMBL" id="KAJ7211401.1"/>
    </source>
</evidence>
<dbReference type="AlphaFoldDB" id="A0AAD6VJ38"/>
<keyword evidence="2" id="KW-1185">Reference proteome</keyword>
<gene>
    <name evidence="1" type="ORF">GGX14DRAFT_565277</name>
</gene>